<dbReference type="InterPro" id="IPR015590">
    <property type="entry name" value="Aldehyde_DH_dom"/>
</dbReference>
<reference evidence="4" key="1">
    <citation type="submission" date="2021-02" db="EMBL/GenBank/DDBJ databases">
        <title>Genome sequence of Rhodospirillales sp. strain TMPK1 isolated from soil.</title>
        <authorList>
            <person name="Nakai R."/>
            <person name="Kusada H."/>
            <person name="Tamaki H."/>
        </authorList>
    </citation>
    <scope>NUCLEOTIDE SEQUENCE</scope>
    <source>
        <strain evidence="4">TMPK1</strain>
    </source>
</reference>
<keyword evidence="2" id="KW-0560">Oxidoreductase</keyword>
<keyword evidence="5" id="KW-1185">Reference proteome</keyword>
<dbReference type="FunFam" id="3.40.309.10:FF:000009">
    <property type="entry name" value="Aldehyde dehydrogenase A"/>
    <property type="match status" value="1"/>
</dbReference>
<protein>
    <submittedName>
        <fullName evidence="4">NAD-dependent succinate-semialdehyde dehydrogenase</fullName>
    </submittedName>
</protein>
<feature type="domain" description="Aldehyde dehydrogenase" evidence="3">
    <location>
        <begin position="13"/>
        <end position="471"/>
    </location>
</feature>
<dbReference type="Proteomes" id="UP000681075">
    <property type="component" value="Unassembled WGS sequence"/>
</dbReference>
<comment type="similarity">
    <text evidence="1">Belongs to the aldehyde dehydrogenase family.</text>
</comment>
<dbReference type="FunFam" id="3.40.605.10:FF:000033">
    <property type="entry name" value="NAD-dependent succinate-semialdehyde dehydrogenase"/>
    <property type="match status" value="1"/>
</dbReference>
<evidence type="ECO:0000256" key="1">
    <source>
        <dbReference type="ARBA" id="ARBA00009986"/>
    </source>
</evidence>
<dbReference type="GO" id="GO:0016620">
    <property type="term" value="F:oxidoreductase activity, acting on the aldehyde or oxo group of donors, NAD or NADP as acceptor"/>
    <property type="evidence" value="ECO:0007669"/>
    <property type="project" value="InterPro"/>
</dbReference>
<name>A0A8S8X5X3_9PROT</name>
<evidence type="ECO:0000313" key="4">
    <source>
        <dbReference type="EMBL" id="GIL38228.1"/>
    </source>
</evidence>
<comment type="caution">
    <text evidence="4">The sequence shown here is derived from an EMBL/GenBank/DDBJ whole genome shotgun (WGS) entry which is preliminary data.</text>
</comment>
<dbReference type="CDD" id="cd07103">
    <property type="entry name" value="ALDH_F5_SSADH_GabD"/>
    <property type="match status" value="1"/>
</dbReference>
<dbReference type="Pfam" id="PF00171">
    <property type="entry name" value="Aldedh"/>
    <property type="match status" value="1"/>
</dbReference>
<dbReference type="InterPro" id="IPR016161">
    <property type="entry name" value="Ald_DH/histidinol_DH"/>
</dbReference>
<dbReference type="InterPro" id="IPR016162">
    <property type="entry name" value="Ald_DH_N"/>
</dbReference>
<dbReference type="PANTHER" id="PTHR43353">
    <property type="entry name" value="SUCCINATE-SEMIALDEHYDE DEHYDROGENASE, MITOCHONDRIAL"/>
    <property type="match status" value="1"/>
</dbReference>
<evidence type="ECO:0000259" key="3">
    <source>
        <dbReference type="Pfam" id="PF00171"/>
    </source>
</evidence>
<gene>
    <name evidence="4" type="primary">gabD-3</name>
    <name evidence="4" type="ORF">TMPK1_04650</name>
</gene>
<dbReference type="InterPro" id="IPR016163">
    <property type="entry name" value="Ald_DH_C"/>
</dbReference>
<dbReference type="EMBL" id="BOPV01000001">
    <property type="protein sequence ID" value="GIL38228.1"/>
    <property type="molecule type" value="Genomic_DNA"/>
</dbReference>
<accession>A0A8S8X5X3</accession>
<proteinExistence type="inferred from homology"/>
<dbReference type="InterPro" id="IPR050740">
    <property type="entry name" value="Aldehyde_DH_Superfamily"/>
</dbReference>
<evidence type="ECO:0000313" key="5">
    <source>
        <dbReference type="Proteomes" id="UP000681075"/>
    </source>
</evidence>
<dbReference type="SUPFAM" id="SSF53720">
    <property type="entry name" value="ALDH-like"/>
    <property type="match status" value="1"/>
</dbReference>
<dbReference type="Gene3D" id="3.40.309.10">
    <property type="entry name" value="Aldehyde Dehydrogenase, Chain A, domain 2"/>
    <property type="match status" value="1"/>
</dbReference>
<dbReference type="Gene3D" id="3.40.605.10">
    <property type="entry name" value="Aldehyde Dehydrogenase, Chain A, domain 1"/>
    <property type="match status" value="1"/>
</dbReference>
<organism evidence="4 5">
    <name type="scientific">Roseiterribacter gracilis</name>
    <dbReference type="NCBI Taxonomy" id="2812848"/>
    <lineage>
        <taxon>Bacteria</taxon>
        <taxon>Pseudomonadati</taxon>
        <taxon>Pseudomonadota</taxon>
        <taxon>Alphaproteobacteria</taxon>
        <taxon>Rhodospirillales</taxon>
        <taxon>Roseiterribacteraceae</taxon>
        <taxon>Roseiterribacter</taxon>
    </lineage>
</organism>
<dbReference type="PANTHER" id="PTHR43353:SF5">
    <property type="entry name" value="SUCCINATE-SEMIALDEHYDE DEHYDROGENASE, MITOCHONDRIAL"/>
    <property type="match status" value="1"/>
</dbReference>
<dbReference type="AlphaFoldDB" id="A0A8S8X5X3"/>
<evidence type="ECO:0000256" key="2">
    <source>
        <dbReference type="ARBA" id="ARBA00023002"/>
    </source>
</evidence>
<sequence>MLRDDPLYIDGAWRRGSAGTHTAIIDPATGTELGKLSHAGAKDLDDAAAAALRGFQVWSRTSAYDRSRVLRAAAQKLRERADDIAASMTREQGKPLREAKMEVVASADIVDWCAEEGRRVYVRGIPGRRPDIRQVAAPEPVGPVAAFTPWNFPVSQPIRKVAAALAAGCSMVLKPSEETPSAGIAIVEAFHDAGLPPGVLNLLFGDPAFVSSSLIPDPRIRKVSFTGSIPVGKQLAALAAQYMKPCTMELGGHAPVLVFDNVGVEATAKAIAAGKFRNAGQVCISPTRLFVQRGQYKDFVDAFSARASSMRLGPGHDDKTEMGPLANARRLSSIESFTEDARKAGARIAAGGARHGNAGNFWSPTVVADVPEHARLLTEEPFGPIVAILPFDSEEEVIARANALPFGLAAYMFDGDAHRADRVAAALEVGMVSINQGPLALPETPFGGVKESGYGREGGAEALLPYLVTKFISHAPPV</sequence>